<evidence type="ECO:0008006" key="3">
    <source>
        <dbReference type="Google" id="ProtNLM"/>
    </source>
</evidence>
<reference evidence="1" key="1">
    <citation type="submission" date="2023-03" db="EMBL/GenBank/DDBJ databases">
        <authorList>
            <person name="Shen W."/>
            <person name="Cai J."/>
        </authorList>
    </citation>
    <scope>NUCLEOTIDE SEQUENCE</scope>
    <source>
        <strain evidence="1">Y37</strain>
    </source>
</reference>
<protein>
    <recommendedName>
        <fullName evidence="3">Phage protein</fullName>
    </recommendedName>
</protein>
<proteinExistence type="predicted"/>
<evidence type="ECO:0000313" key="1">
    <source>
        <dbReference type="EMBL" id="MDT2947028.1"/>
    </source>
</evidence>
<comment type="caution">
    <text evidence="1">The sequence shown here is derived from an EMBL/GenBank/DDBJ whole genome shotgun (WGS) entry which is preliminary data.</text>
</comment>
<organism evidence="1 2">
    <name type="scientific">Lactococcus lactis</name>
    <dbReference type="NCBI Taxonomy" id="1358"/>
    <lineage>
        <taxon>Bacteria</taxon>
        <taxon>Bacillati</taxon>
        <taxon>Bacillota</taxon>
        <taxon>Bacilli</taxon>
        <taxon>Lactobacillales</taxon>
        <taxon>Streptococcaceae</taxon>
        <taxon>Lactococcus</taxon>
    </lineage>
</organism>
<name>A0AAW8UJS9_9LACT</name>
<gene>
    <name evidence="1" type="ORF">P7I04_13480</name>
</gene>
<dbReference type="EMBL" id="JARQDL010000017">
    <property type="protein sequence ID" value="MDT2947028.1"/>
    <property type="molecule type" value="Genomic_DNA"/>
</dbReference>
<dbReference type="AlphaFoldDB" id="A0AAW8UJS9"/>
<accession>A0AAW8UJS9</accession>
<sequence>MDEPFISKVTYYRVHDEDGEIISETEVEHVANNFLKEYIKKEDGK</sequence>
<dbReference type="Proteomes" id="UP001250218">
    <property type="component" value="Unassembled WGS sequence"/>
</dbReference>
<evidence type="ECO:0000313" key="2">
    <source>
        <dbReference type="Proteomes" id="UP001250218"/>
    </source>
</evidence>
<dbReference type="RefSeq" id="WP_311955140.1">
    <property type="nucleotide sequence ID" value="NZ_JARQDL010000017.1"/>
</dbReference>